<evidence type="ECO:0000256" key="1">
    <source>
        <dbReference type="ARBA" id="ARBA00022553"/>
    </source>
</evidence>
<dbReference type="NCBIfam" id="NF003921">
    <property type="entry name" value="PRK05443.2-2"/>
    <property type="match status" value="1"/>
</dbReference>
<dbReference type="RefSeq" id="WP_012031410.1">
    <property type="nucleotide sequence ID" value="NC_009446.1"/>
</dbReference>
<dbReference type="Proteomes" id="UP000000248">
    <property type="component" value="Chromosome"/>
</dbReference>
<feature type="active site" description="Phosphohistidine intermediate" evidence="6">
    <location>
        <position position="457"/>
    </location>
</feature>
<keyword evidence="1 6" id="KW-0597">Phosphoprotein</keyword>
<dbReference type="NCBIfam" id="TIGR03705">
    <property type="entry name" value="poly_P_kin"/>
    <property type="match status" value="1"/>
</dbReference>
<feature type="binding site" evidence="6">
    <location>
        <position position="69"/>
    </location>
    <ligand>
        <name>ATP</name>
        <dbReference type="ChEBI" id="CHEBI:30616"/>
    </ligand>
</feature>
<evidence type="ECO:0000256" key="3">
    <source>
        <dbReference type="ARBA" id="ARBA00022741"/>
    </source>
</evidence>
<dbReference type="SUPFAM" id="SSF56024">
    <property type="entry name" value="Phospholipase D/nuclease"/>
    <property type="match status" value="2"/>
</dbReference>
<comment type="catalytic activity">
    <reaction evidence="6 7">
        <text>[phosphate](n) + ATP = [phosphate](n+1) + ADP</text>
        <dbReference type="Rhea" id="RHEA:19573"/>
        <dbReference type="Rhea" id="RHEA-COMP:9859"/>
        <dbReference type="Rhea" id="RHEA-COMP:14280"/>
        <dbReference type="ChEBI" id="CHEBI:16838"/>
        <dbReference type="ChEBI" id="CHEBI:30616"/>
        <dbReference type="ChEBI" id="CHEBI:456216"/>
        <dbReference type="EC" id="2.7.4.1"/>
    </reaction>
</comment>
<keyword evidence="13" id="KW-1185">Reference proteome</keyword>
<dbReference type="OrthoDB" id="9761456at2"/>
<evidence type="ECO:0000313" key="13">
    <source>
        <dbReference type="Proteomes" id="UP000000248"/>
    </source>
</evidence>
<evidence type="ECO:0000313" key="12">
    <source>
        <dbReference type="EMBL" id="ABQ13452.1"/>
    </source>
</evidence>
<feature type="binding site" evidence="6">
    <location>
        <position position="490"/>
    </location>
    <ligand>
        <name>ATP</name>
        <dbReference type="ChEBI" id="CHEBI:30616"/>
    </ligand>
</feature>
<dbReference type="EMBL" id="CP000513">
    <property type="protein sequence ID" value="ABQ13452.1"/>
    <property type="molecule type" value="Genomic_DNA"/>
</dbReference>
<gene>
    <name evidence="6 12" type="primary">ppk</name>
    <name evidence="12" type="ordered locus">DNO_1106</name>
</gene>
<dbReference type="InterPro" id="IPR025200">
    <property type="entry name" value="PPK_C_dom2"/>
</dbReference>
<evidence type="ECO:0000259" key="11">
    <source>
        <dbReference type="Pfam" id="PF17941"/>
    </source>
</evidence>
<comment type="PTM">
    <text evidence="6 7">An intermediate of this reaction is the autophosphorylated ppk in which a phosphate is covalently linked to a histidine residue through a N-P bond.</text>
</comment>
<evidence type="ECO:0000256" key="4">
    <source>
        <dbReference type="ARBA" id="ARBA00022777"/>
    </source>
</evidence>
<dbReference type="InterPro" id="IPR036830">
    <property type="entry name" value="PP_kinase_middle_dom_sf"/>
</dbReference>
<feature type="binding site" evidence="6">
    <location>
        <position position="427"/>
    </location>
    <ligand>
        <name>Mg(2+)</name>
        <dbReference type="ChEBI" id="CHEBI:18420"/>
    </ligand>
</feature>
<dbReference type="eggNOG" id="COG0855">
    <property type="taxonomic scope" value="Bacteria"/>
</dbReference>
<feature type="binding site" evidence="6">
    <location>
        <position position="397"/>
    </location>
    <ligand>
        <name>Mg(2+)</name>
        <dbReference type="ChEBI" id="CHEBI:18420"/>
    </ligand>
</feature>
<keyword evidence="4 6" id="KW-0418">Kinase</keyword>
<dbReference type="NCBIfam" id="NF003917">
    <property type="entry name" value="PRK05443.1-1"/>
    <property type="match status" value="1"/>
</dbReference>
<feature type="binding site" evidence="6">
    <location>
        <position position="615"/>
    </location>
    <ligand>
        <name>ATP</name>
        <dbReference type="ChEBI" id="CHEBI:30616"/>
    </ligand>
</feature>
<dbReference type="InterPro" id="IPR036832">
    <property type="entry name" value="PPK_N_dom_sf"/>
</dbReference>
<dbReference type="EC" id="2.7.4.1" evidence="6 7"/>
<sequence length="722" mass="83397">MTEQLPTSPKNTSTEKAPFIDIDTADPKDIYLNRELTWLAFNERVLFEARRKNVPLLERVKFLAIVNNNLDEFFMKRIGGLKQQVGAGLHHLSLDGRTPQKQIDDCYEKINKIQQDIENTWKQLESALKKENIEIVEFKQLSAEKQQEMRTYFLDNIYSLLTPQAMDPAHPFPFVSNLSLNLLIRMNYPETQKTSTARVKIPVGQGSKRFINVQIPNTLTFITLEDLIINNLDILFPEMEINQIDIFRVTRNAVTEKDEEKADDLLELIEVELRERRFAPIVRMEYKKGIDPKHKGMLASELHLEEDKDTFEVRNLMQMRDLFELTAIDREDLKLKPYHPVDHEGLVGEDNIFHAIRRAGNFLLQMPYESFTSSVERFIRDASRDPKVLGIKMTIYRTSSDSKIIDYLIEASRNGKQVTVVVEVKARFDESANIRWANHLEEAGIHVTYGIVGLKTHAKLIYVIRQDYDGLRRYAHIGTGNYHSGTARQYSDFGLLTADPAIGADLTELFNYLTTGYTPSRFYQKLLPAPKHMKSGLLDRIHREIKHAKAGKKSLIILKTNALEDKDIAYSLYQASQAGVKIELLVRDSCCIIAGVAGLSENITITSIVGRFLEHARVYYFYNGGDEEYFIGSADLMHRNLESRVEVIVPIENQKMRDMLQHFLETQLNDRENAWKMCNDGSYKRCVNPHRKIGSQEQFMQEATQRYKNASRLRHRKTKSIK</sequence>
<dbReference type="STRING" id="246195.DNO_1106"/>
<keyword evidence="5 6" id="KW-0067">ATP-binding</keyword>
<dbReference type="InterPro" id="IPR041108">
    <property type="entry name" value="PP_kinase_C_1"/>
</dbReference>
<accession>A5EXN5</accession>
<keyword evidence="6" id="KW-0479">Metal-binding</keyword>
<dbReference type="SUPFAM" id="SSF143724">
    <property type="entry name" value="PHP14-like"/>
    <property type="match status" value="1"/>
</dbReference>
<comment type="cofactor">
    <cofactor evidence="6">
        <name>Mg(2+)</name>
        <dbReference type="ChEBI" id="CHEBI:18420"/>
    </cofactor>
</comment>
<keyword evidence="3 6" id="KW-0547">Nucleotide-binding</keyword>
<dbReference type="Pfam" id="PF13089">
    <property type="entry name" value="PP_kinase_N"/>
    <property type="match status" value="1"/>
</dbReference>
<dbReference type="Gene3D" id="3.30.1840.10">
    <property type="entry name" value="Polyphosphate kinase middle domain"/>
    <property type="match status" value="1"/>
</dbReference>
<dbReference type="InterPro" id="IPR024953">
    <property type="entry name" value="PP_kinase_middle"/>
</dbReference>
<comment type="function">
    <text evidence="6 7">Catalyzes the reversible transfer of the terminal phosphate of ATP to form a long-chain polyphosphate (polyP).</text>
</comment>
<feature type="binding site" evidence="6">
    <location>
        <position position="587"/>
    </location>
    <ligand>
        <name>ATP</name>
        <dbReference type="ChEBI" id="CHEBI:30616"/>
    </ligand>
</feature>
<organism evidence="12 13">
    <name type="scientific">Dichelobacter nodosus (strain VCS1703A)</name>
    <dbReference type="NCBI Taxonomy" id="246195"/>
    <lineage>
        <taxon>Bacteria</taxon>
        <taxon>Pseudomonadati</taxon>
        <taxon>Pseudomonadota</taxon>
        <taxon>Gammaproteobacteria</taxon>
        <taxon>Cardiobacteriales</taxon>
        <taxon>Cardiobacteriaceae</taxon>
        <taxon>Dichelobacter</taxon>
    </lineage>
</organism>
<evidence type="ECO:0000259" key="8">
    <source>
        <dbReference type="Pfam" id="PF02503"/>
    </source>
</evidence>
<dbReference type="InterPro" id="IPR025198">
    <property type="entry name" value="PPK_N_dom"/>
</dbReference>
<dbReference type="GO" id="GO:0009358">
    <property type="term" value="C:polyphosphate kinase complex"/>
    <property type="evidence" value="ECO:0007669"/>
    <property type="project" value="InterPro"/>
</dbReference>
<dbReference type="Pfam" id="PF13090">
    <property type="entry name" value="PP_kinase_C"/>
    <property type="match status" value="1"/>
</dbReference>
<dbReference type="GO" id="GO:0046872">
    <property type="term" value="F:metal ion binding"/>
    <property type="evidence" value="ECO:0007669"/>
    <property type="project" value="UniProtKB-KW"/>
</dbReference>
<dbReference type="SUPFAM" id="SSF140356">
    <property type="entry name" value="PPK N-terminal domain-like"/>
    <property type="match status" value="1"/>
</dbReference>
<evidence type="ECO:0000256" key="7">
    <source>
        <dbReference type="RuleBase" id="RU003800"/>
    </source>
</evidence>
<reference evidence="12 13" key="1">
    <citation type="journal article" date="2007" name="Nat. Biotechnol.">
        <title>Genome sequence and identification of candidate vaccine antigens from the animal pathogen Dichelobacter nodosus.</title>
        <authorList>
            <person name="Myers G.S."/>
            <person name="Parker D."/>
            <person name="Al-Hasani K."/>
            <person name="Kennan R.M."/>
            <person name="Seemann T."/>
            <person name="Ren Q."/>
            <person name="Badger J.H."/>
            <person name="Selengut J.D."/>
            <person name="Deboy R.T."/>
            <person name="Tettelin H."/>
            <person name="Boyce J.D."/>
            <person name="McCarl V.P."/>
            <person name="Han X."/>
            <person name="Nelson W.C."/>
            <person name="Madupu R."/>
            <person name="Mohamoud Y."/>
            <person name="Holley T."/>
            <person name="Fedorova N."/>
            <person name="Khouri H."/>
            <person name="Bottomley S.P."/>
            <person name="Whittington R.J."/>
            <person name="Adler B."/>
            <person name="Songer J.G."/>
            <person name="Rood J.I."/>
            <person name="Paulsen I.T."/>
        </authorList>
    </citation>
    <scope>NUCLEOTIDE SEQUENCE [LARGE SCALE GENOMIC DNA]</scope>
    <source>
        <strain evidence="12 13">VCS1703A</strain>
    </source>
</reference>
<dbReference type="AlphaFoldDB" id="A5EXN5"/>
<comment type="similarity">
    <text evidence="6 7">Belongs to the polyphosphate kinase 1 (PPK1) family.</text>
</comment>
<dbReference type="InterPro" id="IPR003414">
    <property type="entry name" value="PP_kinase"/>
</dbReference>
<dbReference type="CDD" id="cd09168">
    <property type="entry name" value="PLDc_PaPPK1_C2_like"/>
    <property type="match status" value="1"/>
</dbReference>
<keyword evidence="2 6" id="KW-0808">Transferase</keyword>
<name>A5EXN5_DICNV</name>
<dbReference type="Pfam" id="PF17941">
    <property type="entry name" value="PP_kinase_C_1"/>
    <property type="match status" value="1"/>
</dbReference>
<dbReference type="HAMAP" id="MF_00347">
    <property type="entry name" value="Polyphosphate_kinase"/>
    <property type="match status" value="1"/>
</dbReference>
<dbReference type="GO" id="GO:0008976">
    <property type="term" value="F:polyphosphate kinase activity"/>
    <property type="evidence" value="ECO:0007669"/>
    <property type="project" value="UniProtKB-UniRule"/>
</dbReference>
<dbReference type="KEGG" id="dno:DNO_1106"/>
<dbReference type="HOGENOM" id="CLU_009678_5_0_6"/>
<evidence type="ECO:0000259" key="10">
    <source>
        <dbReference type="Pfam" id="PF13090"/>
    </source>
</evidence>
<dbReference type="GO" id="GO:0006799">
    <property type="term" value="P:polyphosphate biosynthetic process"/>
    <property type="evidence" value="ECO:0007669"/>
    <property type="project" value="UniProtKB-UniRule"/>
</dbReference>
<dbReference type="GO" id="GO:0005524">
    <property type="term" value="F:ATP binding"/>
    <property type="evidence" value="ECO:0007669"/>
    <property type="project" value="UniProtKB-KW"/>
</dbReference>
<evidence type="ECO:0000256" key="2">
    <source>
        <dbReference type="ARBA" id="ARBA00022679"/>
    </source>
</evidence>
<keyword evidence="6" id="KW-0460">Magnesium</keyword>
<dbReference type="PANTHER" id="PTHR30218">
    <property type="entry name" value="POLYPHOSPHATE KINASE"/>
    <property type="match status" value="1"/>
</dbReference>
<dbReference type="Pfam" id="PF02503">
    <property type="entry name" value="PP_kinase"/>
    <property type="match status" value="1"/>
</dbReference>
<dbReference type="Gene3D" id="1.20.58.310">
    <property type="entry name" value="Polyphosphate kinase N-terminal domain"/>
    <property type="match status" value="1"/>
</dbReference>
<feature type="domain" description="Polyphosphate kinase C-terminal" evidence="10">
    <location>
        <begin position="526"/>
        <end position="692"/>
    </location>
</feature>
<evidence type="ECO:0000259" key="9">
    <source>
        <dbReference type="Pfam" id="PF13089"/>
    </source>
</evidence>
<proteinExistence type="inferred from homology"/>
<feature type="domain" description="Polyphosphate kinase middle" evidence="8">
    <location>
        <begin position="145"/>
        <end position="325"/>
    </location>
</feature>
<dbReference type="PIRSF" id="PIRSF015589">
    <property type="entry name" value="PP_kinase"/>
    <property type="match status" value="1"/>
</dbReference>
<dbReference type="PANTHER" id="PTHR30218:SF0">
    <property type="entry name" value="POLYPHOSPHATE KINASE"/>
    <property type="match status" value="1"/>
</dbReference>
<protein>
    <recommendedName>
        <fullName evidence="6 7">Polyphosphate kinase</fullName>
        <ecNumber evidence="6 7">2.7.4.1</ecNumber>
    </recommendedName>
    <alternativeName>
        <fullName evidence="6">ATP-polyphosphate phosphotransferase</fullName>
    </alternativeName>
    <alternativeName>
        <fullName evidence="6">Polyphosphoric acid kinase</fullName>
    </alternativeName>
</protein>
<evidence type="ECO:0000256" key="5">
    <source>
        <dbReference type="ARBA" id="ARBA00022840"/>
    </source>
</evidence>
<feature type="domain" description="Polyphosphate kinase C-terminal" evidence="11">
    <location>
        <begin position="351"/>
        <end position="517"/>
    </location>
</feature>
<dbReference type="Gene3D" id="3.30.870.10">
    <property type="entry name" value="Endonuclease Chain A"/>
    <property type="match status" value="2"/>
</dbReference>
<evidence type="ECO:0000256" key="6">
    <source>
        <dbReference type="HAMAP-Rule" id="MF_00347"/>
    </source>
</evidence>
<feature type="domain" description="Polyphosphate kinase N-terminal" evidence="9">
    <location>
        <begin position="31"/>
        <end position="136"/>
    </location>
</feature>